<feature type="compositionally biased region" description="Acidic residues" evidence="1">
    <location>
        <begin position="276"/>
        <end position="291"/>
    </location>
</feature>
<comment type="caution">
    <text evidence="2">The sequence shown here is derived from an EMBL/GenBank/DDBJ whole genome shotgun (WGS) entry which is preliminary data.</text>
</comment>
<name>A0AAN7AIU7_9PEZI</name>
<feature type="compositionally biased region" description="Low complexity" evidence="1">
    <location>
        <begin position="178"/>
        <end position="187"/>
    </location>
</feature>
<feature type="compositionally biased region" description="Basic and acidic residues" evidence="1">
    <location>
        <begin position="676"/>
        <end position="692"/>
    </location>
</feature>
<feature type="region of interest" description="Disordered" evidence="1">
    <location>
        <begin position="753"/>
        <end position="805"/>
    </location>
</feature>
<dbReference type="GO" id="GO:0031297">
    <property type="term" value="P:replication fork processing"/>
    <property type="evidence" value="ECO:0007669"/>
    <property type="project" value="InterPro"/>
</dbReference>
<evidence type="ECO:0000313" key="3">
    <source>
        <dbReference type="Proteomes" id="UP001302126"/>
    </source>
</evidence>
<reference evidence="2" key="2">
    <citation type="submission" date="2023-05" db="EMBL/GenBank/DDBJ databases">
        <authorList>
            <consortium name="Lawrence Berkeley National Laboratory"/>
            <person name="Steindorff A."/>
            <person name="Hensen N."/>
            <person name="Bonometti L."/>
            <person name="Westerberg I."/>
            <person name="Brannstrom I.O."/>
            <person name="Guillou S."/>
            <person name="Cros-Aarteil S."/>
            <person name="Calhoun S."/>
            <person name="Haridas S."/>
            <person name="Kuo A."/>
            <person name="Mondo S."/>
            <person name="Pangilinan J."/>
            <person name="Riley R."/>
            <person name="Labutti K."/>
            <person name="Andreopoulos B."/>
            <person name="Lipzen A."/>
            <person name="Chen C."/>
            <person name="Yanf M."/>
            <person name="Daum C."/>
            <person name="Ng V."/>
            <person name="Clum A."/>
            <person name="Ohm R."/>
            <person name="Martin F."/>
            <person name="Silar P."/>
            <person name="Natvig D."/>
            <person name="Lalanne C."/>
            <person name="Gautier V."/>
            <person name="Ament-Velasquez S.L."/>
            <person name="Kruys A."/>
            <person name="Hutchinson M.I."/>
            <person name="Powell A.J."/>
            <person name="Barry K."/>
            <person name="Miller A.N."/>
            <person name="Grigoriev I.V."/>
            <person name="Debuchy R."/>
            <person name="Gladieux P."/>
            <person name="Thoren M.H."/>
            <person name="Johannesson H."/>
        </authorList>
    </citation>
    <scope>NUCLEOTIDE SEQUENCE</scope>
    <source>
        <strain evidence="2">PSN309</strain>
    </source>
</reference>
<dbReference type="Proteomes" id="UP001302126">
    <property type="component" value="Unassembled WGS sequence"/>
</dbReference>
<feature type="region of interest" description="Disordered" evidence="1">
    <location>
        <begin position="883"/>
        <end position="939"/>
    </location>
</feature>
<dbReference type="PANTHER" id="PTHR28122">
    <property type="entry name" value="E3 UBIQUITIN-PROTEIN LIGASE SUBSTRATE RECEPTOR MMS22"/>
    <property type="match status" value="1"/>
</dbReference>
<gene>
    <name evidence="2" type="ORF">QBC35DRAFT_87496</name>
</gene>
<proteinExistence type="predicted"/>
<organism evidence="2 3">
    <name type="scientific">Podospora australis</name>
    <dbReference type="NCBI Taxonomy" id="1536484"/>
    <lineage>
        <taxon>Eukaryota</taxon>
        <taxon>Fungi</taxon>
        <taxon>Dikarya</taxon>
        <taxon>Ascomycota</taxon>
        <taxon>Pezizomycotina</taxon>
        <taxon>Sordariomycetes</taxon>
        <taxon>Sordariomycetidae</taxon>
        <taxon>Sordariales</taxon>
        <taxon>Podosporaceae</taxon>
        <taxon>Podospora</taxon>
    </lineage>
</organism>
<feature type="compositionally biased region" description="Basic and acidic residues" evidence="1">
    <location>
        <begin position="219"/>
        <end position="232"/>
    </location>
</feature>
<feature type="compositionally biased region" description="Basic and acidic residues" evidence="1">
    <location>
        <begin position="102"/>
        <end position="117"/>
    </location>
</feature>
<sequence length="2176" mass="244767">MKNWRELGEVPDSDDEDFDEGDYSDCDFNDIDLQTTRTIEDAAPTTNTTENQTASPERKNQKTVDIWDVPSSQPNPPSSFVFQTQKPQTTNLSEPPSPVHVIPEDGGGKKEGVRDECKDGEEEDTKGPTRDDDAVSTLRESPKKKTAIEVLESYLENSPASSLASLLSRTPSPPASPLPQRRASSSPKPRETPVVPIEPPKRQAPSRPQDIPVEDNDDELARRTAVRLDRSLRPRKPIQQHPYLLENAQYTTFMKSHGVRPIRVVQPSQPPRKDQDEDSQEQEFQADESQEANERGLRDIDDSGPILFDDDDEDELSLSPSHFLSKTSPATNVPRTSSQQTHGTQTDVTSMSGEEEFPDIDKIKLLPAKKGRSLKRQRSQQLSTSRKRLRVIPSSSPGSSPVRKTLPPFIPPPSIWDLELDSSPPEPRAQDLLAGGTGSVPQSPVRKFSRTSSSAKPLDNRRAPSPIIINEDSERGASDAESASSGHTSDSESDVIRENVRRIRGVLPASWLRLNQQTNKVTHRQPRRSREPSLEPVAKRGVAQVKSSTQKPPTSTPFPFFDESDESDGPSYSEGALVASTDYNGTATRASTLMPDDGGSAEEEDVIDWMLPSRKRSGPNNNSGVAKRRKKHTQSIFKGVPGTALRQPKITQALDRVKHSSASNPRNKRPAKSRARHEGDSSSRHDKRKRADTTPPLLSILDVIEPGAPKFIKIAARAAKKSKTLGKSSPSRKIISLANRNDNFDALSTLRDWKSGKTRPKFPAPPPPQRPEKGRPVLREISTNASHGTFPKIQSKPKTSHPRKIVRQTGLDGFVTVGSAETHVQLQQPTAAPRQARPKPQERVSQPRPAQLEVEESEDRRRQLAARKRKLDAFYRRTQGSLKLPTTSGSIHSLDLDSTPTDEVSSGHIPNTEKSPPSVKGSKNETRTRYRKGRQPRRIDTDAPQYTRANDPLPSAFARVEEIQANFSHDKLQGLGPYGTHYTQHFEIFPLEIGVYFHESTVIGRGFVRKAIDSGLAERLRHQKASVSFVLDDQTLRWSTWDDTVSSELGIVIDWISEQLTDGATVKAVSGAEFVMRYIIDSLSVQSDLEEKAFVTRCLEVFLNFSGRLDSANWVNASDVITRLAVALSAIHSISQAGNDFMIAMKVEDLLKKFASAAVRHLLAYGLEELRDVYGNLQQLSFRERGIRSDRAISNCWVVMTRVLENAHMPRCGFWDIVQTVMLTNGSGVAASSEVPTFERLWEDMFTLLPLCEIDNSGVLQPGWRKTAPIEGWSLPRKLMERVFELYKSNPRQPPSFNEYCRALVARCHFLVQQWGWRKCTAIIGVVFDFFGSQNLANLRNEEVYKSPRFLEELGSNGNPSLMIEPEDRCFHIFIKLLALAIQRLKQVNSLNDIRNLVARTLPNHNRQYLKEDIIHQHDLAALRNHHDLLCTLFWVAPSDMRPAVHLIEKLVTPGSAHKEACLINVRAWNQLARFVMANGEGHAVFKPFAAWRDNVFNQVLDQYLSAASDIEQQFRALSSESAGITKEMRDDMIARNKATALDVLFFSARASLDVLRRAPSLEAAVFALNTAQLQKIFTSLDFPSTRFDWGVLRVALETLDHFLDRIEQASDKEFSIESTDDADSAHVEDAVLLINRYLTKDFFWMCRTVVGLPLENPFGRQSCQAICIEKTVTLGAKIAARFIKDQVTSLASFFTPGKYALFSSIPKSLASADRKYFPLFLSVLLKNHMFDFRDLGLSILGLWVLCIIKPMHLLAYENFLAEELQRRDFPFLENATVAVAIPPDYNSNRDFFLCAIRHMRKTMRESRGSAQSRLHRDEFSKILQLAMQNMKQDLSLLRPDTSGHEHYIEFVRHIISTIKSYGVNICIVDSFFTQPSLDYSPPMEDPGLQLASIVAYGVRLSEGDDTAIPQLFHYLYLNFKTAVINGKLEEECRILSKAMRTNKHIMSFMLKFMLPAILKFTEIAHQAWVLLEVYRAALETVLTASTVPKEIIDDEDIKHVMYILPVRFRRAPNFDDLSEHQLHLLALRLDLINLFQPSLKTYLFNNMSSPASAVLLGRLRRGIDVTGYYVNTVLRHFPPPMSSLPAAGQGSRVVLSASELLEDCYFGVPRIHEFSNFMLSDYNEHWERGQLQVPLRSCTVPQRAETIGRVVRLASEWKLGSEEGLRDTRNEVLLF</sequence>
<keyword evidence="3" id="KW-1185">Reference proteome</keyword>
<dbReference type="GO" id="GO:0035361">
    <property type="term" value="C:Cul8-RING ubiquitin ligase complex"/>
    <property type="evidence" value="ECO:0007669"/>
    <property type="project" value="TreeGrafter"/>
</dbReference>
<feature type="compositionally biased region" description="Polar residues" evidence="1">
    <location>
        <begin position="883"/>
        <end position="915"/>
    </location>
</feature>
<evidence type="ECO:0000313" key="2">
    <source>
        <dbReference type="EMBL" id="KAK4190281.1"/>
    </source>
</evidence>
<feature type="compositionally biased region" description="Low complexity" evidence="1">
    <location>
        <begin position="158"/>
        <end position="170"/>
    </location>
</feature>
<feature type="compositionally biased region" description="Basic and acidic residues" evidence="1">
    <location>
        <begin position="292"/>
        <end position="301"/>
    </location>
</feature>
<dbReference type="PANTHER" id="PTHR28122:SF1">
    <property type="entry name" value="E3 UBIQUITIN-PROTEIN LIGASE SUBSTRATE RECEPTOR MMS22"/>
    <property type="match status" value="1"/>
</dbReference>
<accession>A0AAN7AIU7</accession>
<dbReference type="Pfam" id="PF09462">
    <property type="entry name" value="Mus7"/>
    <property type="match status" value="1"/>
</dbReference>
<dbReference type="GO" id="GO:0000724">
    <property type="term" value="P:double-strand break repair via homologous recombination"/>
    <property type="evidence" value="ECO:0007669"/>
    <property type="project" value="TreeGrafter"/>
</dbReference>
<feature type="compositionally biased region" description="Polar residues" evidence="1">
    <location>
        <begin position="581"/>
        <end position="591"/>
    </location>
</feature>
<feature type="compositionally biased region" description="Basic residues" evidence="1">
    <location>
        <begin position="666"/>
        <end position="675"/>
    </location>
</feature>
<feature type="region of interest" description="Disordered" evidence="1">
    <location>
        <begin position="823"/>
        <end position="865"/>
    </location>
</feature>
<feature type="region of interest" description="Disordered" evidence="1">
    <location>
        <begin position="258"/>
        <end position="698"/>
    </location>
</feature>
<feature type="compositionally biased region" description="Polar residues" evidence="1">
    <location>
        <begin position="78"/>
        <end position="94"/>
    </location>
</feature>
<evidence type="ECO:0000256" key="1">
    <source>
        <dbReference type="SAM" id="MobiDB-lite"/>
    </source>
</evidence>
<feature type="compositionally biased region" description="Acidic residues" evidence="1">
    <location>
        <begin position="9"/>
        <end position="30"/>
    </location>
</feature>
<dbReference type="InterPro" id="IPR019021">
    <property type="entry name" value="Mms22"/>
</dbReference>
<feature type="compositionally biased region" description="Basic residues" evidence="1">
    <location>
        <begin position="367"/>
        <end position="378"/>
    </location>
</feature>
<protein>
    <submittedName>
        <fullName evidence="2">Mus7/MMS22 family-domain-containing protein</fullName>
    </submittedName>
</protein>
<reference evidence="2" key="1">
    <citation type="journal article" date="2023" name="Mol. Phylogenet. Evol.">
        <title>Genome-scale phylogeny and comparative genomics of the fungal order Sordariales.</title>
        <authorList>
            <person name="Hensen N."/>
            <person name="Bonometti L."/>
            <person name="Westerberg I."/>
            <person name="Brannstrom I.O."/>
            <person name="Guillou S."/>
            <person name="Cros-Aarteil S."/>
            <person name="Calhoun S."/>
            <person name="Haridas S."/>
            <person name="Kuo A."/>
            <person name="Mondo S."/>
            <person name="Pangilinan J."/>
            <person name="Riley R."/>
            <person name="LaButti K."/>
            <person name="Andreopoulos B."/>
            <person name="Lipzen A."/>
            <person name="Chen C."/>
            <person name="Yan M."/>
            <person name="Daum C."/>
            <person name="Ng V."/>
            <person name="Clum A."/>
            <person name="Steindorff A."/>
            <person name="Ohm R.A."/>
            <person name="Martin F."/>
            <person name="Silar P."/>
            <person name="Natvig D.O."/>
            <person name="Lalanne C."/>
            <person name="Gautier V."/>
            <person name="Ament-Velasquez S.L."/>
            <person name="Kruys A."/>
            <person name="Hutchinson M.I."/>
            <person name="Powell A.J."/>
            <person name="Barry K."/>
            <person name="Miller A.N."/>
            <person name="Grigoriev I.V."/>
            <person name="Debuchy R."/>
            <person name="Gladieux P."/>
            <person name="Hiltunen Thoren M."/>
            <person name="Johannesson H."/>
        </authorList>
    </citation>
    <scope>NUCLEOTIDE SEQUENCE</scope>
    <source>
        <strain evidence="2">PSN309</strain>
    </source>
</reference>
<dbReference type="GO" id="GO:0005634">
    <property type="term" value="C:nucleus"/>
    <property type="evidence" value="ECO:0007669"/>
    <property type="project" value="InterPro"/>
</dbReference>
<feature type="compositionally biased region" description="Polar residues" evidence="1">
    <location>
        <begin position="44"/>
        <end position="55"/>
    </location>
</feature>
<feature type="region of interest" description="Disordered" evidence="1">
    <location>
        <begin position="1"/>
        <end position="244"/>
    </location>
</feature>
<feature type="compositionally biased region" description="Polar residues" evidence="1">
    <location>
        <begin position="320"/>
        <end position="352"/>
    </location>
</feature>
<dbReference type="EMBL" id="MU864367">
    <property type="protein sequence ID" value="KAK4190281.1"/>
    <property type="molecule type" value="Genomic_DNA"/>
</dbReference>